<dbReference type="AlphaFoldDB" id="M2UJA7"/>
<evidence type="ECO:0000313" key="1">
    <source>
        <dbReference type="EMBL" id="EMD88017.1"/>
    </source>
</evidence>
<sequence>MFSSSNQASVLLLFYSRPEATAALFDPTSIRKMFRGTFAFLPIFFPFLISQADL</sequence>
<evidence type="ECO:0000313" key="2">
    <source>
        <dbReference type="Proteomes" id="UP000016936"/>
    </source>
</evidence>
<name>M2UJA7_COCH5</name>
<proteinExistence type="predicted"/>
<feature type="non-terminal residue" evidence="1">
    <location>
        <position position="54"/>
    </location>
</feature>
<accession>M2UJA7</accession>
<reference evidence="1 2" key="1">
    <citation type="journal article" date="2012" name="PLoS Pathog.">
        <title>Diverse lifestyles and strategies of plant pathogenesis encoded in the genomes of eighteen Dothideomycetes fungi.</title>
        <authorList>
            <person name="Ohm R.A."/>
            <person name="Feau N."/>
            <person name="Henrissat B."/>
            <person name="Schoch C.L."/>
            <person name="Horwitz B.A."/>
            <person name="Barry K.W."/>
            <person name="Condon B.J."/>
            <person name="Copeland A.C."/>
            <person name="Dhillon B."/>
            <person name="Glaser F."/>
            <person name="Hesse C.N."/>
            <person name="Kosti I."/>
            <person name="LaButti K."/>
            <person name="Lindquist E.A."/>
            <person name="Lucas S."/>
            <person name="Salamov A.A."/>
            <person name="Bradshaw R.E."/>
            <person name="Ciuffetti L."/>
            <person name="Hamelin R.C."/>
            <person name="Kema G.H.J."/>
            <person name="Lawrence C."/>
            <person name="Scott J.A."/>
            <person name="Spatafora J.W."/>
            <person name="Turgeon B.G."/>
            <person name="de Wit P.J.G.M."/>
            <person name="Zhong S."/>
            <person name="Goodwin S.B."/>
            <person name="Grigoriev I.V."/>
        </authorList>
    </citation>
    <scope>NUCLEOTIDE SEQUENCE [LARGE SCALE GENOMIC DNA]</scope>
    <source>
        <strain evidence="2">C5 / ATCC 48332 / race O</strain>
    </source>
</reference>
<protein>
    <submittedName>
        <fullName evidence="1">Uncharacterized protein</fullName>
    </submittedName>
</protein>
<dbReference type="HOGENOM" id="CLU_3055895_0_0_1"/>
<dbReference type="EMBL" id="KB445581">
    <property type="protein sequence ID" value="EMD88017.1"/>
    <property type="molecule type" value="Genomic_DNA"/>
</dbReference>
<reference evidence="2" key="2">
    <citation type="journal article" date="2013" name="PLoS Genet.">
        <title>Comparative genome structure, secondary metabolite, and effector coding capacity across Cochliobolus pathogens.</title>
        <authorList>
            <person name="Condon B.J."/>
            <person name="Leng Y."/>
            <person name="Wu D."/>
            <person name="Bushley K.E."/>
            <person name="Ohm R.A."/>
            <person name="Otillar R."/>
            <person name="Martin J."/>
            <person name="Schackwitz W."/>
            <person name="Grimwood J."/>
            <person name="MohdZainudin N."/>
            <person name="Xue C."/>
            <person name="Wang R."/>
            <person name="Manning V.A."/>
            <person name="Dhillon B."/>
            <person name="Tu Z.J."/>
            <person name="Steffenson B.J."/>
            <person name="Salamov A."/>
            <person name="Sun H."/>
            <person name="Lowry S."/>
            <person name="LaButti K."/>
            <person name="Han J."/>
            <person name="Copeland A."/>
            <person name="Lindquist E."/>
            <person name="Barry K."/>
            <person name="Schmutz J."/>
            <person name="Baker S.E."/>
            <person name="Ciuffetti L.M."/>
            <person name="Grigoriev I.V."/>
            <person name="Zhong S."/>
            <person name="Turgeon B.G."/>
        </authorList>
    </citation>
    <scope>NUCLEOTIDE SEQUENCE [LARGE SCALE GENOMIC DNA]</scope>
    <source>
        <strain evidence="2">C5 / ATCC 48332 / race O</strain>
    </source>
</reference>
<keyword evidence="2" id="KW-1185">Reference proteome</keyword>
<gene>
    <name evidence="1" type="ORF">COCHEDRAFT_1023273</name>
</gene>
<dbReference type="Proteomes" id="UP000016936">
    <property type="component" value="Unassembled WGS sequence"/>
</dbReference>
<organism evidence="1 2">
    <name type="scientific">Cochliobolus heterostrophus (strain C5 / ATCC 48332 / race O)</name>
    <name type="common">Southern corn leaf blight fungus</name>
    <name type="synonym">Bipolaris maydis</name>
    <dbReference type="NCBI Taxonomy" id="701091"/>
    <lineage>
        <taxon>Eukaryota</taxon>
        <taxon>Fungi</taxon>
        <taxon>Dikarya</taxon>
        <taxon>Ascomycota</taxon>
        <taxon>Pezizomycotina</taxon>
        <taxon>Dothideomycetes</taxon>
        <taxon>Pleosporomycetidae</taxon>
        <taxon>Pleosporales</taxon>
        <taxon>Pleosporineae</taxon>
        <taxon>Pleosporaceae</taxon>
        <taxon>Bipolaris</taxon>
    </lineage>
</organism>